<accession>A0A841EPP0</accession>
<name>A0A841EPP0_9BACT</name>
<sequence length="45" mass="5152">MFIAAKDLANLATCCSGGYFYEDLILAKGFYYLYSFKIYSCKNCK</sequence>
<keyword evidence="2" id="KW-1185">Reference proteome</keyword>
<dbReference type="EMBL" id="JACHKT010000038">
    <property type="protein sequence ID" value="MBB6005205.1"/>
    <property type="molecule type" value="Genomic_DNA"/>
</dbReference>
<organism evidence="1 2">
    <name type="scientific">Arcicella rosea</name>
    <dbReference type="NCBI Taxonomy" id="502909"/>
    <lineage>
        <taxon>Bacteria</taxon>
        <taxon>Pseudomonadati</taxon>
        <taxon>Bacteroidota</taxon>
        <taxon>Cytophagia</taxon>
        <taxon>Cytophagales</taxon>
        <taxon>Flectobacillaceae</taxon>
        <taxon>Arcicella</taxon>
    </lineage>
</organism>
<evidence type="ECO:0000313" key="2">
    <source>
        <dbReference type="Proteomes" id="UP000524404"/>
    </source>
</evidence>
<comment type="caution">
    <text evidence="1">The sequence shown here is derived from an EMBL/GenBank/DDBJ whole genome shotgun (WGS) entry which is preliminary data.</text>
</comment>
<gene>
    <name evidence="1" type="ORF">HNP25_003877</name>
</gene>
<reference evidence="1 2" key="1">
    <citation type="submission" date="2020-08" db="EMBL/GenBank/DDBJ databases">
        <title>Functional genomics of gut bacteria from endangered species of beetles.</title>
        <authorList>
            <person name="Carlos-Shanley C."/>
        </authorList>
    </citation>
    <scope>NUCLEOTIDE SEQUENCE [LARGE SCALE GENOMIC DNA]</scope>
    <source>
        <strain evidence="1 2">S00070</strain>
    </source>
</reference>
<dbReference type="AlphaFoldDB" id="A0A841EPP0"/>
<dbReference type="Proteomes" id="UP000524404">
    <property type="component" value="Unassembled WGS sequence"/>
</dbReference>
<protein>
    <submittedName>
        <fullName evidence="1">Uncharacterized protein</fullName>
    </submittedName>
</protein>
<proteinExistence type="predicted"/>
<evidence type="ECO:0000313" key="1">
    <source>
        <dbReference type="EMBL" id="MBB6005205.1"/>
    </source>
</evidence>